<dbReference type="AlphaFoldDB" id="A0A061SGV4"/>
<feature type="region of interest" description="Disordered" evidence="1">
    <location>
        <begin position="187"/>
        <end position="303"/>
    </location>
</feature>
<feature type="transmembrane region" description="Helical" evidence="2">
    <location>
        <begin position="306"/>
        <end position="330"/>
    </location>
</feature>
<evidence type="ECO:0000256" key="2">
    <source>
        <dbReference type="SAM" id="Phobius"/>
    </source>
</evidence>
<evidence type="ECO:0000313" key="3">
    <source>
        <dbReference type="EMBL" id="JAC81961.1"/>
    </source>
</evidence>
<keyword evidence="2" id="KW-0812">Transmembrane</keyword>
<feature type="compositionally biased region" description="Pro residues" evidence="1">
    <location>
        <begin position="258"/>
        <end position="275"/>
    </location>
</feature>
<accession>A0A061SGV4</accession>
<reference evidence="3" key="1">
    <citation type="submission" date="2014-05" db="EMBL/GenBank/DDBJ databases">
        <title>The transcriptome of the halophilic microalga Tetraselmis sp. GSL018 isolated from the Great Salt Lake, Utah.</title>
        <authorList>
            <person name="Jinkerson R.E."/>
            <person name="D'Adamo S."/>
            <person name="Posewitz M.C."/>
        </authorList>
    </citation>
    <scope>NUCLEOTIDE SEQUENCE</scope>
    <source>
        <strain evidence="3">GSL018</strain>
    </source>
</reference>
<feature type="compositionally biased region" description="Low complexity" evidence="1">
    <location>
        <begin position="225"/>
        <end position="235"/>
    </location>
</feature>
<feature type="region of interest" description="Disordered" evidence="1">
    <location>
        <begin position="335"/>
        <end position="362"/>
    </location>
</feature>
<evidence type="ECO:0000256" key="1">
    <source>
        <dbReference type="SAM" id="MobiDB-lite"/>
    </source>
</evidence>
<feature type="compositionally biased region" description="Gly residues" evidence="1">
    <location>
        <begin position="289"/>
        <end position="299"/>
    </location>
</feature>
<feature type="compositionally biased region" description="Low complexity" evidence="1">
    <location>
        <begin position="276"/>
        <end position="288"/>
    </location>
</feature>
<feature type="compositionally biased region" description="Pro residues" evidence="1">
    <location>
        <begin position="202"/>
        <end position="224"/>
    </location>
</feature>
<feature type="compositionally biased region" description="Polar residues" evidence="1">
    <location>
        <begin position="187"/>
        <end position="196"/>
    </location>
</feature>
<dbReference type="EMBL" id="GBEZ01003157">
    <property type="protein sequence ID" value="JAC81961.1"/>
    <property type="molecule type" value="Transcribed_RNA"/>
</dbReference>
<protein>
    <submittedName>
        <fullName evidence="3">Uncharacterized protein</fullName>
    </submittedName>
</protein>
<name>A0A061SGV4_9CHLO</name>
<gene>
    <name evidence="3" type="ORF">TSPGSL018_6745</name>
</gene>
<keyword evidence="2" id="KW-0472">Membrane</keyword>
<keyword evidence="2" id="KW-1133">Transmembrane helix</keyword>
<dbReference type="PRINTS" id="PR01217">
    <property type="entry name" value="PRICHEXTENSN"/>
</dbReference>
<organism evidence="3">
    <name type="scientific">Tetraselmis sp. GSL018</name>
    <dbReference type="NCBI Taxonomy" id="582737"/>
    <lineage>
        <taxon>Eukaryota</taxon>
        <taxon>Viridiplantae</taxon>
        <taxon>Chlorophyta</taxon>
        <taxon>core chlorophytes</taxon>
        <taxon>Chlorodendrophyceae</taxon>
        <taxon>Chlorodendrales</taxon>
        <taxon>Chlorodendraceae</taxon>
        <taxon>Tetraselmis</taxon>
    </lineage>
</organism>
<sequence>MSQFGVYDSTFRVAAINQWPDCDIQSRTLEVFLMEKSVRPVDSTYTGNSKSNSVYVQWFPGPDHIIECPGYEIMMDVVVSISPTGNASCVGVATELEKAFVTVLRQEIGLEGPLVSVTCPPVLARELSEYTLKATISLEKSPTVLTDAAKLYDLMISEDIGQKLKDAMNSAVIESISVIVITGQITTPPTPELTSDPTSAQPSPPPPPAPSPPSATPTPTPTPAPSTQAPTAAPGPTAPTPAPTDVGQTPAPGTSPSAPTPAPTPASPTPAPAPAPTVAQAPTALLGDAGDGGGDSGGDGDGDNQAAIIGGAVAAGVVAIILVAVAVYVVRRRQQQATAPAPSGGGNDQPLLPQGEATEATS</sequence>
<proteinExistence type="predicted"/>